<reference evidence="2 3" key="1">
    <citation type="submission" date="2016-12" db="EMBL/GenBank/DDBJ databases">
        <title>Comparison of Traditional DNA-DNA Hybridization with In Silico Genomic Analysis.</title>
        <authorList>
            <person name="Nicholson A.C."/>
            <person name="Humrighouse B.W."/>
            <person name="Graziano J."/>
            <person name="Lasker B."/>
            <person name="Whitney A.M."/>
            <person name="Mcquiston J.R."/>
        </authorList>
    </citation>
    <scope>NUCLEOTIDE SEQUENCE [LARGE SCALE GENOMIC DNA]</scope>
    <source>
        <strain evidence="2 3">H2240</strain>
    </source>
</reference>
<accession>A0A212AF75</accession>
<dbReference type="EMBL" id="NIPW01000005">
    <property type="protein sequence ID" value="OWJ80124.1"/>
    <property type="molecule type" value="Genomic_DNA"/>
</dbReference>
<dbReference type="RefSeq" id="WP_088213958.1">
    <property type="nucleotide sequence ID" value="NZ_NIPW01000005.1"/>
</dbReference>
<sequence length="61" mass="6529">MTSRSSQIALARITELRTREDVADPSPPEAVLPGGGGFSGMWKGQTLEAITETIGRPMKKT</sequence>
<protein>
    <submittedName>
        <fullName evidence="2">Uncharacterized protein</fullName>
    </submittedName>
</protein>
<evidence type="ECO:0000313" key="2">
    <source>
        <dbReference type="EMBL" id="OWJ80124.1"/>
    </source>
</evidence>
<name>A0A212AF75_9RHOB</name>
<evidence type="ECO:0000256" key="1">
    <source>
        <dbReference type="SAM" id="MobiDB-lite"/>
    </source>
</evidence>
<organism evidence="2 3">
    <name type="scientific">Haematobacter genomosp. 1</name>
    <dbReference type="NCBI Taxonomy" id="366618"/>
    <lineage>
        <taxon>Bacteria</taxon>
        <taxon>Pseudomonadati</taxon>
        <taxon>Pseudomonadota</taxon>
        <taxon>Alphaproteobacteria</taxon>
        <taxon>Rhodobacterales</taxon>
        <taxon>Paracoccaceae</taxon>
        <taxon>Haematobacter</taxon>
    </lineage>
</organism>
<proteinExistence type="predicted"/>
<keyword evidence="3" id="KW-1185">Reference proteome</keyword>
<gene>
    <name evidence="2" type="ORF">CDV49_02255</name>
</gene>
<comment type="caution">
    <text evidence="2">The sequence shown here is derived from an EMBL/GenBank/DDBJ whole genome shotgun (WGS) entry which is preliminary data.</text>
</comment>
<evidence type="ECO:0000313" key="3">
    <source>
        <dbReference type="Proteomes" id="UP000196878"/>
    </source>
</evidence>
<dbReference type="AlphaFoldDB" id="A0A212AF75"/>
<dbReference type="Proteomes" id="UP000196878">
    <property type="component" value="Unassembled WGS sequence"/>
</dbReference>
<feature type="region of interest" description="Disordered" evidence="1">
    <location>
        <begin position="18"/>
        <end position="42"/>
    </location>
</feature>